<dbReference type="EMBL" id="CP064760">
    <property type="protein sequence ID" value="QPE03597.1"/>
    <property type="molecule type" value="Genomic_DNA"/>
</dbReference>
<dbReference type="Proteomes" id="UP000594480">
    <property type="component" value="Chromosome"/>
</dbReference>
<name>A0A7S8MUX4_9MICO</name>
<dbReference type="Gene3D" id="3.90.1150.10">
    <property type="entry name" value="Aspartate Aminotransferase, domain 1"/>
    <property type="match status" value="1"/>
</dbReference>
<keyword evidence="2" id="KW-0808">Transferase</keyword>
<keyword evidence="2" id="KW-0032">Aminotransferase</keyword>
<dbReference type="InterPro" id="IPR000192">
    <property type="entry name" value="Aminotrans_V_dom"/>
</dbReference>
<dbReference type="SUPFAM" id="SSF53383">
    <property type="entry name" value="PLP-dependent transferases"/>
    <property type="match status" value="1"/>
</dbReference>
<evidence type="ECO:0000313" key="3">
    <source>
        <dbReference type="Proteomes" id="UP000594480"/>
    </source>
</evidence>
<dbReference type="Gene3D" id="3.40.640.10">
    <property type="entry name" value="Type I PLP-dependent aspartate aminotransferase-like (Major domain)"/>
    <property type="match status" value="1"/>
</dbReference>
<dbReference type="AlphaFoldDB" id="A0A7S8MUX4"/>
<dbReference type="KEGG" id="msf:IT882_09655"/>
<feature type="domain" description="Aminotransferase class V" evidence="1">
    <location>
        <begin position="66"/>
        <end position="304"/>
    </location>
</feature>
<dbReference type="GO" id="GO:0008483">
    <property type="term" value="F:transaminase activity"/>
    <property type="evidence" value="ECO:0007669"/>
    <property type="project" value="UniProtKB-KW"/>
</dbReference>
<dbReference type="Pfam" id="PF00266">
    <property type="entry name" value="Aminotran_5"/>
    <property type="match status" value="1"/>
</dbReference>
<organism evidence="2 3">
    <name type="scientific">Microbacterium schleiferi</name>
    <dbReference type="NCBI Taxonomy" id="69362"/>
    <lineage>
        <taxon>Bacteria</taxon>
        <taxon>Bacillati</taxon>
        <taxon>Actinomycetota</taxon>
        <taxon>Actinomycetes</taxon>
        <taxon>Micrococcales</taxon>
        <taxon>Microbacteriaceae</taxon>
        <taxon>Microbacterium</taxon>
    </lineage>
</organism>
<sequence>MIATDTRADTRAAAPAALPHELIAQEFPAARGYLNASTVGLMAHSTRAAMIDDLDRGCLSHPDISRYTAIVENARDLYAGLVGVTADRVAIGSQTSAFVALIAASLPAGATVLIPDCEFASLVAPFAQAPQGLHVRTAPLAELAAHIDDDVDLVAFALAQSCTGDVADLPEITAAAKAHGARTLCDTTQAVGWLPVDASVCDATICHGYKWLGAPRGVAFMTVSEEYTPHVPALFAGWYSAADPWTSLYGHDHPLAETARRFDVSPAWQAFVGAEAALQLVTRLDADAVHAHTTGLAAHFRERLGLPQPAIPSAIVSWDDPTGDDLARLKDAGISASGRSGRARAAFHFYTTAEDVDGAARALGR</sequence>
<accession>A0A7S8MUX4</accession>
<dbReference type="InterPro" id="IPR015424">
    <property type="entry name" value="PyrdxlP-dep_Trfase"/>
</dbReference>
<reference evidence="2 3" key="1">
    <citation type="submission" date="2020-11" db="EMBL/GenBank/DDBJ databases">
        <title>Amino acid is mineralized and recycled by bacteria in oceanic microbiome.</title>
        <authorList>
            <person name="Zheng L.Y."/>
        </authorList>
    </citation>
    <scope>NUCLEOTIDE SEQUENCE [LARGE SCALE GENOMIC DNA]</scope>
    <source>
        <strain evidence="2 3">A32-1</strain>
    </source>
</reference>
<dbReference type="InterPro" id="IPR015422">
    <property type="entry name" value="PyrdxlP-dep_Trfase_small"/>
</dbReference>
<keyword evidence="3" id="KW-1185">Reference proteome</keyword>
<gene>
    <name evidence="2" type="ORF">IT882_09655</name>
</gene>
<dbReference type="InterPro" id="IPR015421">
    <property type="entry name" value="PyrdxlP-dep_Trfase_major"/>
</dbReference>
<evidence type="ECO:0000259" key="1">
    <source>
        <dbReference type="Pfam" id="PF00266"/>
    </source>
</evidence>
<evidence type="ECO:0000313" key="2">
    <source>
        <dbReference type="EMBL" id="QPE03597.1"/>
    </source>
</evidence>
<proteinExistence type="predicted"/>
<dbReference type="PANTHER" id="PTHR43586:SF21">
    <property type="entry name" value="PYRIDOXAL PHOSPHATE (PLP)-DEPENDENT ASPARTATE AMINOTRANSFERASE SUPERFAMILY"/>
    <property type="match status" value="1"/>
</dbReference>
<dbReference type="PANTHER" id="PTHR43586">
    <property type="entry name" value="CYSTEINE DESULFURASE"/>
    <property type="match status" value="1"/>
</dbReference>
<dbReference type="RefSeq" id="WP_195691699.1">
    <property type="nucleotide sequence ID" value="NZ_CP064760.1"/>
</dbReference>
<protein>
    <submittedName>
        <fullName evidence="2">Aminotransferase class V-fold PLP-dependent enzyme</fullName>
    </submittedName>
</protein>